<evidence type="ECO:0008006" key="3">
    <source>
        <dbReference type="Google" id="ProtNLM"/>
    </source>
</evidence>
<keyword evidence="2" id="KW-1185">Reference proteome</keyword>
<dbReference type="EMBL" id="JMKI01000005">
    <property type="protein sequence ID" value="KEJ93267.1"/>
    <property type="molecule type" value="Genomic_DNA"/>
</dbReference>
<comment type="caution">
    <text evidence="1">The sequence shown here is derived from an EMBL/GenBank/DDBJ whole genome shotgun (WGS) entry which is preliminary data.</text>
</comment>
<name>A0A073J6C1_9BACT</name>
<protein>
    <recommendedName>
        <fullName evidence="3">DUF721 domain-containing protein</fullName>
    </recommendedName>
</protein>
<evidence type="ECO:0000313" key="1">
    <source>
        <dbReference type="EMBL" id="KEJ93267.1"/>
    </source>
</evidence>
<dbReference type="AlphaFoldDB" id="A0A073J6C1"/>
<reference evidence="1 2" key="1">
    <citation type="submission" date="2014-04" db="EMBL/GenBank/DDBJ databases">
        <title>Draft Genome Sequence of Synergistes jonesii.</title>
        <authorList>
            <person name="Coil D.A."/>
            <person name="Eisen J.A."/>
            <person name="Holland-Moritz H.E."/>
        </authorList>
    </citation>
    <scope>NUCLEOTIDE SEQUENCE [LARGE SCALE GENOMIC DNA]</scope>
    <source>
        <strain evidence="1 2">78-1</strain>
    </source>
</reference>
<sequence>MLRNDAFKPAGDIIREGLDKTSSSKESGGWARLALAVKLSELCACWEEIAGNPLSKKSAPASCECKDGAIRVTVNVSESSVLAAAKFRRARVERNLRLFLRIDDVKVEFRVGPAYSPSAAAQPLPPYKRRAPVTLADADVEEEKRKFQESGMSEGLAREMARVKLSVEKLAKRRNGG</sequence>
<evidence type="ECO:0000313" key="2">
    <source>
        <dbReference type="Proteomes" id="UP000027665"/>
    </source>
</evidence>
<dbReference type="RefSeq" id="WP_037974323.1">
    <property type="nucleotide sequence ID" value="NZ_JMKI01000005.1"/>
</dbReference>
<dbReference type="Proteomes" id="UP000027665">
    <property type="component" value="Unassembled WGS sequence"/>
</dbReference>
<dbReference type="STRING" id="2754.EH55_10405"/>
<proteinExistence type="predicted"/>
<gene>
    <name evidence="1" type="ORF">EH55_10405</name>
</gene>
<dbReference type="OrthoDB" id="6259at2"/>
<accession>A0A073J6C1</accession>
<organism evidence="1 2">
    <name type="scientific">Synergistes jonesii</name>
    <dbReference type="NCBI Taxonomy" id="2754"/>
    <lineage>
        <taxon>Bacteria</taxon>
        <taxon>Thermotogati</taxon>
        <taxon>Synergistota</taxon>
        <taxon>Synergistia</taxon>
        <taxon>Synergistales</taxon>
        <taxon>Synergistaceae</taxon>
        <taxon>Synergistes</taxon>
    </lineage>
</organism>
<dbReference type="GeneID" id="90982653"/>